<organism evidence="1 2">
    <name type="scientific">Erwinia phage pEp_SNUABM_08</name>
    <dbReference type="NCBI Taxonomy" id="2593268"/>
    <lineage>
        <taxon>Viruses</taxon>
        <taxon>Duplodnaviria</taxon>
        <taxon>Heunggongvirae</taxon>
        <taxon>Uroviricota</taxon>
        <taxon>Caudoviricetes</taxon>
        <taxon>Casjensviridae</taxon>
        <taxon>Gwanakrovirus</taxon>
        <taxon>Gwanakrovirus SNUABM08</taxon>
    </lineage>
</organism>
<name>A0A5J6DBB1_9CAUD</name>
<gene>
    <name evidence="1" type="ORF">pEpSNUABM08_49</name>
</gene>
<accession>A0A5J6DBB1</accession>
<evidence type="ECO:0000313" key="1">
    <source>
        <dbReference type="EMBL" id="QEQ94796.1"/>
    </source>
</evidence>
<evidence type="ECO:0000313" key="2">
    <source>
        <dbReference type="Proteomes" id="UP000325507"/>
    </source>
</evidence>
<dbReference type="Proteomes" id="UP000325507">
    <property type="component" value="Segment"/>
</dbReference>
<protein>
    <submittedName>
        <fullName evidence="1">Uncharacterized protein</fullName>
    </submittedName>
</protein>
<sequence>MKLPSIAPYRPAKVTWPSSATPDYGGDVGLIMHDGSIPYFVSSTGKSVDLPDEIAEEIDPFYTLAAKEFNPVRPKEFDGLALYGHLVKGYFFGRYAMRAGVAAGTEKMRGDLGMARATLMRVMMQAGMMHCDYDGRVWMAPSRPVLCDAQFGRQHSKWNGHPVITDQYVSRDCPKVPTFGALLTDIFVTYSPTAAISMRATEDQMENLYL</sequence>
<keyword evidence="2" id="KW-1185">Reference proteome</keyword>
<dbReference type="EMBL" id="MN184886">
    <property type="protein sequence ID" value="QEQ94796.1"/>
    <property type="molecule type" value="Genomic_DNA"/>
</dbReference>
<reference evidence="1 2" key="1">
    <citation type="submission" date="2019-07" db="EMBL/GenBank/DDBJ databases">
        <title>Complete genome sequence of bacteriophage infecting Erwinia pyrifoliae.</title>
        <authorList>
            <person name="Kim S.G."/>
            <person name="Park S.C."/>
        </authorList>
    </citation>
    <scope>NUCLEOTIDE SEQUENCE [LARGE SCALE GENOMIC DNA]</scope>
</reference>
<proteinExistence type="predicted"/>